<accession>A0ABX4SH04</accession>
<evidence type="ECO:0000256" key="1">
    <source>
        <dbReference type="SAM" id="Coils"/>
    </source>
</evidence>
<dbReference type="Proteomes" id="UP000234904">
    <property type="component" value="Unassembled WGS sequence"/>
</dbReference>
<evidence type="ECO:0000313" key="3">
    <source>
        <dbReference type="Proteomes" id="UP000234904"/>
    </source>
</evidence>
<gene>
    <name evidence="2" type="ORF">CYJ70_02515</name>
</gene>
<protein>
    <submittedName>
        <fullName evidence="2">Uncharacterized protein</fullName>
    </submittedName>
</protein>
<organism evidence="2 3">
    <name type="scientific">Gardnerella pickettii</name>
    <dbReference type="NCBI Taxonomy" id="2914924"/>
    <lineage>
        <taxon>Bacteria</taxon>
        <taxon>Bacillati</taxon>
        <taxon>Actinomycetota</taxon>
        <taxon>Actinomycetes</taxon>
        <taxon>Bifidobacteriales</taxon>
        <taxon>Bifidobacteriaceae</taxon>
        <taxon>Gardnerella</taxon>
    </lineage>
</organism>
<proteinExistence type="predicted"/>
<keyword evidence="3" id="KW-1185">Reference proteome</keyword>
<dbReference type="RefSeq" id="WP_101889461.1">
    <property type="nucleotide sequence ID" value="NZ_JBLLQT010000006.1"/>
</dbReference>
<keyword evidence="1" id="KW-0175">Coiled coil</keyword>
<evidence type="ECO:0000313" key="2">
    <source>
        <dbReference type="EMBL" id="PKZ54469.1"/>
    </source>
</evidence>
<name>A0ABX4SH04_9BIFI</name>
<comment type="caution">
    <text evidence="2">The sequence shown here is derived from an EMBL/GenBank/DDBJ whole genome shotgun (WGS) entry which is preliminary data.</text>
</comment>
<reference evidence="2 3" key="1">
    <citation type="submission" date="2017-12" db="EMBL/GenBank/DDBJ databases">
        <title>Phylogenetic diversity of female urinary microbiome.</title>
        <authorList>
            <person name="Thomas-White K."/>
            <person name="Wolfe A.J."/>
        </authorList>
    </citation>
    <scope>NUCLEOTIDE SEQUENCE [LARGE SCALE GENOMIC DNA]</scope>
    <source>
        <strain evidence="2 3">UMB0833</strain>
    </source>
</reference>
<sequence length="264" mass="29359">MNGLNLEQEAALVYAWMHQDADAINFTDLGISEAFVALKNQGMIEMQTDFGHTLVLFQSMLPAGNEHYDEARKARRRFEHISDEADCLMMRLAAQDANKRNSEGGSISVSTDFDKDTYYEELSHHGLLDVQWGADDYLCMATVTDKGRTYANGWFQEQMDKNNQNINFAPVINNNISATANAEADIRDVTIGATVGAILDLDIEQNLKEDVQDAVKQLEKAMKEKNNTKFAEKLEKVASLAKSSAEIATIVLPFVQTAIKTLLG</sequence>
<dbReference type="EMBL" id="PKJE01000002">
    <property type="protein sequence ID" value="PKZ54469.1"/>
    <property type="molecule type" value="Genomic_DNA"/>
</dbReference>
<feature type="coiled-coil region" evidence="1">
    <location>
        <begin position="201"/>
        <end position="228"/>
    </location>
</feature>